<dbReference type="GO" id="GO:0070192">
    <property type="term" value="P:chromosome organization involved in meiotic cell cycle"/>
    <property type="evidence" value="ECO:0007669"/>
    <property type="project" value="TreeGrafter"/>
</dbReference>
<evidence type="ECO:0000256" key="9">
    <source>
        <dbReference type="ARBA" id="ARBA00022801"/>
    </source>
</evidence>
<feature type="coiled-coil region" evidence="19">
    <location>
        <begin position="615"/>
        <end position="642"/>
    </location>
</feature>
<feature type="coiled-coil region" evidence="19">
    <location>
        <begin position="437"/>
        <end position="508"/>
    </location>
</feature>
<dbReference type="Gene3D" id="3.40.50.300">
    <property type="entry name" value="P-loop containing nucleotide triphosphate hydrolases"/>
    <property type="match status" value="2"/>
</dbReference>
<comment type="catalytic activity">
    <reaction evidence="17">
        <text>ATP + H2O = ADP + phosphate + H(+)</text>
        <dbReference type="Rhea" id="RHEA:13065"/>
        <dbReference type="ChEBI" id="CHEBI:15377"/>
        <dbReference type="ChEBI" id="CHEBI:15378"/>
        <dbReference type="ChEBI" id="CHEBI:30616"/>
        <dbReference type="ChEBI" id="CHEBI:43474"/>
        <dbReference type="ChEBI" id="CHEBI:456216"/>
    </reaction>
</comment>
<dbReference type="GO" id="GO:0005524">
    <property type="term" value="F:ATP binding"/>
    <property type="evidence" value="ECO:0007669"/>
    <property type="project" value="UniProtKB-KW"/>
</dbReference>
<protein>
    <submittedName>
        <fullName evidence="21">DNA repair protein RAD50</fullName>
    </submittedName>
</protein>
<feature type="coiled-coil region" evidence="19">
    <location>
        <begin position="155"/>
        <end position="206"/>
    </location>
</feature>
<comment type="subcellular location">
    <subcellularLocation>
        <location evidence="3">Chromosome</location>
    </subcellularLocation>
    <subcellularLocation>
        <location evidence="2">Nucleus</location>
    </subcellularLocation>
</comment>
<feature type="coiled-coil region" evidence="19">
    <location>
        <begin position="289"/>
        <end position="337"/>
    </location>
</feature>
<evidence type="ECO:0000259" key="20">
    <source>
        <dbReference type="PROSITE" id="PS51131"/>
    </source>
</evidence>
<dbReference type="NCBIfam" id="TIGR00606">
    <property type="entry name" value="rad50"/>
    <property type="match status" value="1"/>
</dbReference>
<reference evidence="21 22" key="1">
    <citation type="submission" date="2021-06" db="EMBL/GenBank/DDBJ databases">
        <title>Caerostris darwini draft genome.</title>
        <authorList>
            <person name="Kono N."/>
            <person name="Arakawa K."/>
        </authorList>
    </citation>
    <scope>NUCLEOTIDE SEQUENCE [LARGE SCALE GENOMIC DNA]</scope>
</reference>
<dbReference type="PANTHER" id="PTHR18867">
    <property type="entry name" value="RAD50"/>
    <property type="match status" value="1"/>
</dbReference>
<dbReference type="GO" id="GO:0000722">
    <property type="term" value="P:telomere maintenance via recombination"/>
    <property type="evidence" value="ECO:0007669"/>
    <property type="project" value="TreeGrafter"/>
</dbReference>
<proteinExistence type="inferred from homology"/>
<evidence type="ECO:0000256" key="13">
    <source>
        <dbReference type="ARBA" id="ARBA00023054"/>
    </source>
</evidence>
<evidence type="ECO:0000256" key="19">
    <source>
        <dbReference type="SAM" id="Coils"/>
    </source>
</evidence>
<evidence type="ECO:0000256" key="12">
    <source>
        <dbReference type="ARBA" id="ARBA00022842"/>
    </source>
</evidence>
<comment type="caution">
    <text evidence="21">The sequence shown here is derived from an EMBL/GenBank/DDBJ whole genome shotgun (WGS) entry which is preliminary data.</text>
</comment>
<dbReference type="GO" id="GO:0016887">
    <property type="term" value="F:ATP hydrolysis activity"/>
    <property type="evidence" value="ECO:0007669"/>
    <property type="project" value="InterPro"/>
</dbReference>
<evidence type="ECO:0000256" key="7">
    <source>
        <dbReference type="ARBA" id="ARBA00022741"/>
    </source>
</evidence>
<dbReference type="InterPro" id="IPR013134">
    <property type="entry name" value="Zn_hook_RAD50"/>
</dbReference>
<keyword evidence="7" id="KW-0547">Nucleotide-binding</keyword>
<dbReference type="EMBL" id="BPLQ01010981">
    <property type="protein sequence ID" value="GIY54826.1"/>
    <property type="molecule type" value="Genomic_DNA"/>
</dbReference>
<evidence type="ECO:0000256" key="15">
    <source>
        <dbReference type="ARBA" id="ARBA00023242"/>
    </source>
</evidence>
<evidence type="ECO:0000256" key="1">
    <source>
        <dbReference type="ARBA" id="ARBA00001947"/>
    </source>
</evidence>
<evidence type="ECO:0000313" key="21">
    <source>
        <dbReference type="EMBL" id="GIY54826.1"/>
    </source>
</evidence>
<keyword evidence="15" id="KW-0539">Nucleus</keyword>
<evidence type="ECO:0000313" key="22">
    <source>
        <dbReference type="Proteomes" id="UP001054837"/>
    </source>
</evidence>
<feature type="coiled-coil region" evidence="19">
    <location>
        <begin position="553"/>
        <end position="587"/>
    </location>
</feature>
<keyword evidence="8" id="KW-0227">DNA damage</keyword>
<keyword evidence="12" id="KW-0460">Magnesium</keyword>
<dbReference type="GO" id="GO:0043047">
    <property type="term" value="F:single-stranded telomeric DNA binding"/>
    <property type="evidence" value="ECO:0007669"/>
    <property type="project" value="TreeGrafter"/>
</dbReference>
<evidence type="ECO:0000256" key="8">
    <source>
        <dbReference type="ARBA" id="ARBA00022763"/>
    </source>
</evidence>
<dbReference type="GO" id="GO:0006302">
    <property type="term" value="P:double-strand break repair"/>
    <property type="evidence" value="ECO:0007669"/>
    <property type="project" value="InterPro"/>
</dbReference>
<dbReference type="GO" id="GO:0046872">
    <property type="term" value="F:metal ion binding"/>
    <property type="evidence" value="ECO:0007669"/>
    <property type="project" value="UniProtKB-UniRule"/>
</dbReference>
<dbReference type="Gene3D" id="1.10.287.510">
    <property type="entry name" value="Helix hairpin bin"/>
    <property type="match status" value="1"/>
</dbReference>
<name>A0AAV4UAR7_9ARAC</name>
<dbReference type="FunFam" id="3.40.50.300:FF:000947">
    <property type="entry name" value="DNA repair protein RAD50"/>
    <property type="match status" value="1"/>
</dbReference>
<keyword evidence="9" id="KW-0378">Hydrolase</keyword>
<organism evidence="21 22">
    <name type="scientific">Caerostris darwini</name>
    <dbReference type="NCBI Taxonomy" id="1538125"/>
    <lineage>
        <taxon>Eukaryota</taxon>
        <taxon>Metazoa</taxon>
        <taxon>Ecdysozoa</taxon>
        <taxon>Arthropoda</taxon>
        <taxon>Chelicerata</taxon>
        <taxon>Arachnida</taxon>
        <taxon>Araneae</taxon>
        <taxon>Araneomorphae</taxon>
        <taxon>Entelegynae</taxon>
        <taxon>Araneoidea</taxon>
        <taxon>Araneidae</taxon>
        <taxon>Caerostris</taxon>
    </lineage>
</organism>
<evidence type="ECO:0000256" key="3">
    <source>
        <dbReference type="ARBA" id="ARBA00004286"/>
    </source>
</evidence>
<evidence type="ECO:0000256" key="11">
    <source>
        <dbReference type="ARBA" id="ARBA00022840"/>
    </source>
</evidence>
<dbReference type="GO" id="GO:0007004">
    <property type="term" value="P:telomere maintenance via telomerase"/>
    <property type="evidence" value="ECO:0007669"/>
    <property type="project" value="TreeGrafter"/>
</dbReference>
<keyword evidence="13 19" id="KW-0175">Coiled coil</keyword>
<evidence type="ECO:0000256" key="10">
    <source>
        <dbReference type="ARBA" id="ARBA00022833"/>
    </source>
</evidence>
<dbReference type="Proteomes" id="UP001054837">
    <property type="component" value="Unassembled WGS sequence"/>
</dbReference>
<comment type="similarity">
    <text evidence="4">Belongs to the SMC family. RAD50 subfamily.</text>
</comment>
<comment type="cofactor">
    <cofactor evidence="1">
        <name>Zn(2+)</name>
        <dbReference type="ChEBI" id="CHEBI:29105"/>
    </cofactor>
</comment>
<keyword evidence="5" id="KW-0158">Chromosome</keyword>
<dbReference type="Pfam" id="PF13476">
    <property type="entry name" value="AAA_23"/>
    <property type="match status" value="1"/>
</dbReference>
<keyword evidence="11" id="KW-0067">ATP-binding</keyword>
<evidence type="ECO:0000256" key="16">
    <source>
        <dbReference type="ARBA" id="ARBA00023254"/>
    </source>
</evidence>
<dbReference type="InterPro" id="IPR027417">
    <property type="entry name" value="P-loop_NTPase"/>
</dbReference>
<feature type="coiled-coil region" evidence="19">
    <location>
        <begin position="774"/>
        <end position="1056"/>
    </location>
</feature>
<dbReference type="InterPro" id="IPR038729">
    <property type="entry name" value="Rad50/SbcC_AAA"/>
</dbReference>
<keyword evidence="14" id="KW-0234">DNA repair</keyword>
<evidence type="ECO:0000256" key="18">
    <source>
        <dbReference type="PROSITE-ProRule" id="PRU00471"/>
    </source>
</evidence>
<dbReference type="GO" id="GO:0003691">
    <property type="term" value="F:double-stranded telomeric DNA binding"/>
    <property type="evidence" value="ECO:0007669"/>
    <property type="project" value="TreeGrafter"/>
</dbReference>
<keyword evidence="10 18" id="KW-0862">Zinc</keyword>
<sequence>MSIIEKMSITGIRSFDPDTRQVIEFFRPLTLILGPNGCGKTTLIECPLRYITTGDPPPNSGEAHLFMIPKSLMVTQTAKKLTLKTLEGTIKRYGLNGETSEMSSKCAEIDAEMIGFLGVSKAILNHVIFCHQEESNWPLSEGKALKQRFDEIFAATRYIKALEEIRKKKNEMTSEIKVYQTQVDSLVNSKRKAEEFHRELESNESRLSACRDIIQKMEKKLKPISEKIIEIRSEQDKIGNLQGQLDKSLELIKKYEKDEKDLRKFIGDGLFEGSKEDLEEEMHNFNVFVSQKKKKLEKLQQEMVNIQKKYQVDHKAKSKLLEELGKLKSEFEHYRQDVALRDSKLRAVRKTLGLGDLGFDEDEPLDDSQVQNVMRNLRQRNSATQSEFQNSKLKHEANENRLQNLIQTACMDKAKKMMKLNTDNAQMSKNKVTVRNIQDELNRLDSLANLQNNVEKELEECEEELRTVESSTNVEELRHQLTVKQQKREENEQQLTALNQEMNILQKESKIRHEIDLGNKDINSKQDAIDKVLMRHKDTLVRLLGELPEQGICEKVTTLVNNLNQKIEEMNKTMEKERSNLSSLQTMKKFHMNQLASKKELLTGNQNKIFDACGSQNFETTCDNLKSNIKELQDEKGALTGRLYLFNEYIEKLKKPRPCCPLCTRSFQEAQHAQILIADLQKKRQNVPSDLEQKSNLIMEKEKQLNKMVEMKPIKEAISVLLEKDIPELENKLKTVADDISKSTSKISEMEEVLDNQLSDMKTASGLIPDLSLLDQFQSEKKSLERRLSKLKVQIGGKDIFRNVQQVNEEQNAIQVQIKSLNRDIEKTQQKINRHIEELQQLKGRLNDLKAEKNQMCSDMQKKSALVDQADSLTKENEALTVTSKEVKDEVTKLKVSIKELAKEKENATKIKENDLQKLRNKIREEERETESIEKISRDIDEYVQANKEGELVEHKEKIQEITSQIEAKTEELHQHAKTEKELHQDINSQELKFRNLEDNRKLIETIEQIGEMMAECQKLKDKIGGYNVRSLHSDLERLTEEGKRITKEKDEASVRETEFKVKIRECRKQLQDDMFKDAEKKHKDKCIELRTTQVACDDLNKYYVALDRAIMNYHLLKMKEINKIIKDLWIRTYAGNDIDYIEIQTDEDGDRGIEKTRRTFNYRVVMFKGDTATDMRGRCSAGQKVLASLIIRLALAETFCLNCGILALDEPTTNLDRENISNLARALIDIVQSRSEQRNFQLIIITHDGAFIRLLGNSESVDSFYKVSKDNNAYSKLFKADISEKD</sequence>
<evidence type="ECO:0000256" key="17">
    <source>
        <dbReference type="ARBA" id="ARBA00049360"/>
    </source>
</evidence>
<dbReference type="SUPFAM" id="SSF75712">
    <property type="entry name" value="Rad50 coiled-coil Zn hook"/>
    <property type="match status" value="1"/>
</dbReference>
<evidence type="ECO:0000256" key="4">
    <source>
        <dbReference type="ARBA" id="ARBA00009439"/>
    </source>
</evidence>
<dbReference type="GO" id="GO:0051880">
    <property type="term" value="F:G-quadruplex DNA binding"/>
    <property type="evidence" value="ECO:0007669"/>
    <property type="project" value="TreeGrafter"/>
</dbReference>
<gene>
    <name evidence="21" type="primary">Rad50</name>
    <name evidence="21" type="ORF">CDAR_465771</name>
</gene>
<keyword evidence="6 18" id="KW-0479">Metal-binding</keyword>
<feature type="domain" description="Zinc-hook" evidence="20">
    <location>
        <begin position="615"/>
        <end position="713"/>
    </location>
</feature>
<keyword evidence="16" id="KW-0469">Meiosis</keyword>
<evidence type="ECO:0000256" key="14">
    <source>
        <dbReference type="ARBA" id="ARBA00023204"/>
    </source>
</evidence>
<keyword evidence="22" id="KW-1185">Reference proteome</keyword>
<dbReference type="Pfam" id="PF13558">
    <property type="entry name" value="SbcC_Walker_B"/>
    <property type="match status" value="1"/>
</dbReference>
<dbReference type="GO" id="GO:0030870">
    <property type="term" value="C:Mre11 complex"/>
    <property type="evidence" value="ECO:0007669"/>
    <property type="project" value="InterPro"/>
</dbReference>
<dbReference type="PANTHER" id="PTHR18867:SF12">
    <property type="entry name" value="DNA REPAIR PROTEIN RAD50"/>
    <property type="match status" value="1"/>
</dbReference>
<dbReference type="InterPro" id="IPR004584">
    <property type="entry name" value="Rad50_eukaryotes"/>
</dbReference>
<accession>A0AAV4UAR7</accession>
<dbReference type="PROSITE" id="PS51131">
    <property type="entry name" value="ZN_HOOK"/>
    <property type="match status" value="1"/>
</dbReference>
<evidence type="ECO:0000256" key="5">
    <source>
        <dbReference type="ARBA" id="ARBA00022454"/>
    </source>
</evidence>
<evidence type="ECO:0000256" key="2">
    <source>
        <dbReference type="ARBA" id="ARBA00004123"/>
    </source>
</evidence>
<dbReference type="Pfam" id="PF04423">
    <property type="entry name" value="Rad50_zn_hook"/>
    <property type="match status" value="1"/>
</dbReference>
<feature type="binding site" evidence="18">
    <location>
        <position position="660"/>
    </location>
    <ligand>
        <name>Zn(2+)</name>
        <dbReference type="ChEBI" id="CHEBI:29105"/>
    </ligand>
</feature>
<dbReference type="SUPFAM" id="SSF52540">
    <property type="entry name" value="P-loop containing nucleoside triphosphate hydrolases"/>
    <property type="match status" value="2"/>
</dbReference>
<feature type="binding site" evidence="18">
    <location>
        <position position="663"/>
    </location>
    <ligand>
        <name>Zn(2+)</name>
        <dbReference type="ChEBI" id="CHEBI:29105"/>
    </ligand>
</feature>
<dbReference type="GO" id="GO:0000794">
    <property type="term" value="C:condensed nuclear chromosome"/>
    <property type="evidence" value="ECO:0007669"/>
    <property type="project" value="TreeGrafter"/>
</dbReference>
<evidence type="ECO:0000256" key="6">
    <source>
        <dbReference type="ARBA" id="ARBA00022723"/>
    </source>
</evidence>